<keyword evidence="2" id="KW-1133">Transmembrane helix</keyword>
<feature type="region of interest" description="Disordered" evidence="1">
    <location>
        <begin position="391"/>
        <end position="423"/>
    </location>
</feature>
<feature type="transmembrane region" description="Helical" evidence="2">
    <location>
        <begin position="431"/>
        <end position="452"/>
    </location>
</feature>
<dbReference type="AlphaFoldDB" id="A0AAN7R1Z3"/>
<feature type="region of interest" description="Disordered" evidence="1">
    <location>
        <begin position="36"/>
        <end position="79"/>
    </location>
</feature>
<proteinExistence type="predicted"/>
<dbReference type="EMBL" id="JAXQNO010000012">
    <property type="protein sequence ID" value="KAK4786737.1"/>
    <property type="molecule type" value="Genomic_DNA"/>
</dbReference>
<keyword evidence="2" id="KW-0812">Transmembrane</keyword>
<dbReference type="Gene3D" id="3.80.10.10">
    <property type="entry name" value="Ribonuclease Inhibitor"/>
    <property type="match status" value="1"/>
</dbReference>
<dbReference type="InterPro" id="IPR001611">
    <property type="entry name" value="Leu-rich_rpt"/>
</dbReference>
<sequence>MSSPPLSSPEAPMSLLTVFFCLLLFVKPTTSATASPATAASSPSIAPAASPANHSLPAPTASPAPPSTSPSRPSSSSTLDPKQLIALDSLNIPTTRDPCTKQPETATCDAGSPFRHLISLRLANCSADSVALSYTALKSLSTLQSLSFFDCPISPIRFPSDLVLNLRSFSAVSSLRHLTGVWLSRLVNVTDLTISDVPVSASGPYVILGNMHNLRSVTVSNANLSGSVPKHWHTNLTHIDFSDNILKGSIPNSITLIDNLQSLNLSLNQLDGEIPTEIGNLIALKNLSLSSNSLSGAIPISMASIPGLVSVDLSSNQLNGTVPRFFTEMRNLKYLNLAKNNFHGVIPFNESFIKKLEVFKIGENSNLCYNHSTLSSKLKLGIAQCDKHGLPMSPPPSKGDSSANDNADTSDYDDSGDSGNKSSHHHGPSKFVLGVAIALSSIVFLIVFLILLSKCCK</sequence>
<dbReference type="Proteomes" id="UP001346149">
    <property type="component" value="Unassembled WGS sequence"/>
</dbReference>
<dbReference type="SUPFAM" id="SSF52058">
    <property type="entry name" value="L domain-like"/>
    <property type="match status" value="1"/>
</dbReference>
<feature type="compositionally biased region" description="Low complexity" evidence="1">
    <location>
        <begin position="69"/>
        <end position="78"/>
    </location>
</feature>
<feature type="signal peptide" evidence="3">
    <location>
        <begin position="1"/>
        <end position="31"/>
    </location>
</feature>
<protein>
    <recommendedName>
        <fullName evidence="6">Receptor-like protein 51</fullName>
    </recommendedName>
</protein>
<dbReference type="InterPro" id="IPR032675">
    <property type="entry name" value="LRR_dom_sf"/>
</dbReference>
<dbReference type="PANTHER" id="PTHR48064:SF1">
    <property type="entry name" value="RECEPTOR-LIKE PROTEIN 51-RELATED"/>
    <property type="match status" value="1"/>
</dbReference>
<feature type="compositionally biased region" description="Low complexity" evidence="1">
    <location>
        <begin position="36"/>
        <end position="59"/>
    </location>
</feature>
<gene>
    <name evidence="4" type="ORF">SAY86_010570</name>
</gene>
<reference evidence="4 5" key="1">
    <citation type="journal article" date="2023" name="Hortic Res">
        <title>Pangenome of water caltrop reveals structural variations and asymmetric subgenome divergence after allopolyploidization.</title>
        <authorList>
            <person name="Zhang X."/>
            <person name="Chen Y."/>
            <person name="Wang L."/>
            <person name="Yuan Y."/>
            <person name="Fang M."/>
            <person name="Shi L."/>
            <person name="Lu R."/>
            <person name="Comes H.P."/>
            <person name="Ma Y."/>
            <person name="Chen Y."/>
            <person name="Huang G."/>
            <person name="Zhou Y."/>
            <person name="Zheng Z."/>
            <person name="Qiu Y."/>
        </authorList>
    </citation>
    <scope>NUCLEOTIDE SEQUENCE [LARGE SCALE GENOMIC DNA]</scope>
    <source>
        <strain evidence="4">F231</strain>
    </source>
</reference>
<comment type="caution">
    <text evidence="4">The sequence shown here is derived from an EMBL/GenBank/DDBJ whole genome shotgun (WGS) entry which is preliminary data.</text>
</comment>
<keyword evidence="3" id="KW-0732">Signal</keyword>
<evidence type="ECO:0000313" key="5">
    <source>
        <dbReference type="Proteomes" id="UP001346149"/>
    </source>
</evidence>
<dbReference type="InterPro" id="IPR053038">
    <property type="entry name" value="RLP_Defense"/>
</dbReference>
<evidence type="ECO:0008006" key="6">
    <source>
        <dbReference type="Google" id="ProtNLM"/>
    </source>
</evidence>
<evidence type="ECO:0000256" key="2">
    <source>
        <dbReference type="SAM" id="Phobius"/>
    </source>
</evidence>
<keyword evidence="2" id="KW-0472">Membrane</keyword>
<feature type="chain" id="PRO_5043048934" description="Receptor-like protein 51" evidence="3">
    <location>
        <begin position="32"/>
        <end position="457"/>
    </location>
</feature>
<dbReference type="Pfam" id="PF00560">
    <property type="entry name" value="LRR_1"/>
    <property type="match status" value="5"/>
</dbReference>
<evidence type="ECO:0000256" key="3">
    <source>
        <dbReference type="SAM" id="SignalP"/>
    </source>
</evidence>
<organism evidence="4 5">
    <name type="scientific">Trapa natans</name>
    <name type="common">Water chestnut</name>
    <dbReference type="NCBI Taxonomy" id="22666"/>
    <lineage>
        <taxon>Eukaryota</taxon>
        <taxon>Viridiplantae</taxon>
        <taxon>Streptophyta</taxon>
        <taxon>Embryophyta</taxon>
        <taxon>Tracheophyta</taxon>
        <taxon>Spermatophyta</taxon>
        <taxon>Magnoliopsida</taxon>
        <taxon>eudicotyledons</taxon>
        <taxon>Gunneridae</taxon>
        <taxon>Pentapetalae</taxon>
        <taxon>rosids</taxon>
        <taxon>malvids</taxon>
        <taxon>Myrtales</taxon>
        <taxon>Lythraceae</taxon>
        <taxon>Trapa</taxon>
    </lineage>
</organism>
<dbReference type="FunFam" id="3.80.10.10:FF:001678">
    <property type="entry name" value="Calmodulin-binding receptor kinase CaMRLK"/>
    <property type="match status" value="1"/>
</dbReference>
<evidence type="ECO:0000256" key="1">
    <source>
        <dbReference type="SAM" id="MobiDB-lite"/>
    </source>
</evidence>
<evidence type="ECO:0000313" key="4">
    <source>
        <dbReference type="EMBL" id="KAK4786737.1"/>
    </source>
</evidence>
<accession>A0AAN7R1Z3</accession>
<name>A0AAN7R1Z3_TRANT</name>
<keyword evidence="5" id="KW-1185">Reference proteome</keyword>
<dbReference type="PANTHER" id="PTHR48064">
    <property type="entry name" value="OS01G0750400 PROTEIN"/>
    <property type="match status" value="1"/>
</dbReference>